<feature type="domain" description="DUF4365" evidence="1">
    <location>
        <begin position="53"/>
        <end position="142"/>
    </location>
</feature>
<dbReference type="KEGG" id="bcai:K788_00003515"/>
<reference evidence="2 3" key="1">
    <citation type="journal article" date="2014" name="Genome Announc.">
        <title>Draft Genome Sequence of the Haloacid-Degrading Burkholderia caribensis Strain MBA4.</title>
        <authorList>
            <person name="Pan Y."/>
            <person name="Kong K.F."/>
            <person name="Tsang J.S."/>
        </authorList>
    </citation>
    <scope>NUCLEOTIDE SEQUENCE [LARGE SCALE GENOMIC DNA]</scope>
    <source>
        <strain evidence="2 3">MBA4</strain>
    </source>
</reference>
<dbReference type="Pfam" id="PF14280">
    <property type="entry name" value="DUF4365"/>
    <property type="match status" value="1"/>
</dbReference>
<protein>
    <recommendedName>
        <fullName evidence="1">DUF4365 domain-containing protein</fullName>
    </recommendedName>
</protein>
<evidence type="ECO:0000313" key="3">
    <source>
        <dbReference type="Proteomes" id="UP000019146"/>
    </source>
</evidence>
<dbReference type="EMBL" id="CP012747">
    <property type="protein sequence ID" value="ALL68273.1"/>
    <property type="molecule type" value="Genomic_DNA"/>
</dbReference>
<proteinExistence type="predicted"/>
<dbReference type="Proteomes" id="UP000019146">
    <property type="component" value="Chromosome 2"/>
</dbReference>
<sequence>MTNFLYDQGALGEGIAGWQLAAILNGEAIRETMRGEGMGALDLQIKFPVLYPTRTYHQIAVQVKTGRSFATWTPSKKRWRLNNIDKGHVEKWRASNQPVLLLWVRLDPNTKIYWKLITSNTPLETLSISENHSLNPAARFEIERLLQIHRMRYQRLPLITVPQMSETSEVRGWARPRFRRIQGLYDCALGRVSISNYAWRHLTRVTRSQSHIKDSLTALPYVRSLLDKRPHQLQTMDQTETVANGKVTVSRKVLAIYRDVRFSDKGTCATYIRLDEQIVFPANWRETGMIRGKVTQELRLESVFRKPSQ</sequence>
<dbReference type="InterPro" id="IPR025375">
    <property type="entry name" value="DUF4365"/>
</dbReference>
<gene>
    <name evidence="2" type="ORF">K788_00003515</name>
</gene>
<dbReference type="RefSeq" id="WP_035998518.1">
    <property type="nucleotide sequence ID" value="NZ_CP012747.1"/>
</dbReference>
<evidence type="ECO:0000313" key="2">
    <source>
        <dbReference type="EMBL" id="ALL68273.1"/>
    </source>
</evidence>
<accession>A0A0P0RI10</accession>
<name>A0A0P0RI10_9BURK</name>
<dbReference type="AlphaFoldDB" id="A0A0P0RI10"/>
<dbReference type="GeneID" id="69972001"/>
<evidence type="ECO:0000259" key="1">
    <source>
        <dbReference type="Pfam" id="PF14280"/>
    </source>
</evidence>
<organism evidence="2 3">
    <name type="scientific">Paraburkholderia caribensis MBA4</name>
    <dbReference type="NCBI Taxonomy" id="1323664"/>
    <lineage>
        <taxon>Bacteria</taxon>
        <taxon>Pseudomonadati</taxon>
        <taxon>Pseudomonadota</taxon>
        <taxon>Betaproteobacteria</taxon>
        <taxon>Burkholderiales</taxon>
        <taxon>Burkholderiaceae</taxon>
        <taxon>Paraburkholderia</taxon>
    </lineage>
</organism>